<dbReference type="FunFam" id="3.40.50.720:FF:000344">
    <property type="entry name" value="NAD(P)-binding Rossmann-fold superfamily protein"/>
    <property type="match status" value="1"/>
</dbReference>
<accession>V4UF37</accession>
<dbReference type="OMA" id="RTRNFEP"/>
<dbReference type="FunFam" id="3.40.50.720:FF:000377">
    <property type="entry name" value="NAD(P)-binding Rossmann-fold superfamily protein"/>
    <property type="match status" value="1"/>
</dbReference>
<evidence type="ECO:0000259" key="2">
    <source>
        <dbReference type="Pfam" id="PF13460"/>
    </source>
</evidence>
<feature type="domain" description="NADH:ubiquinone oxidoreductase intermediate-associated protein 30" evidence="1">
    <location>
        <begin position="317"/>
        <end position="491"/>
    </location>
</feature>
<dbReference type="PANTHER" id="PTHR15020">
    <property type="entry name" value="FLAVIN REDUCTASE-RELATED"/>
    <property type="match status" value="1"/>
</dbReference>
<dbReference type="KEGG" id="cic:CICLE_v10018335mg"/>
<protein>
    <recommendedName>
        <fullName evidence="5">NADH:ubiquinone oxidoreductase intermediate-associated protein 30 domain-containing protein</fullName>
    </recommendedName>
</protein>
<organism evidence="3 4">
    <name type="scientific">Citrus clementina</name>
    <name type="common">Clementine</name>
    <name type="synonym">Citrus deliciosa x Citrus sinensis</name>
    <dbReference type="NCBI Taxonomy" id="85681"/>
    <lineage>
        <taxon>Eukaryota</taxon>
        <taxon>Viridiplantae</taxon>
        <taxon>Streptophyta</taxon>
        <taxon>Embryophyta</taxon>
        <taxon>Tracheophyta</taxon>
        <taxon>Spermatophyta</taxon>
        <taxon>Magnoliopsida</taxon>
        <taxon>eudicotyledons</taxon>
        <taxon>Gunneridae</taxon>
        <taxon>Pentapetalae</taxon>
        <taxon>rosids</taxon>
        <taxon>malvids</taxon>
        <taxon>Sapindales</taxon>
        <taxon>Rutaceae</taxon>
        <taxon>Aurantioideae</taxon>
        <taxon>Citrus</taxon>
    </lineage>
</organism>
<dbReference type="Gramene" id="ESR62785">
    <property type="protein sequence ID" value="ESR62785"/>
    <property type="gene ID" value="CICLE_v10018335mg"/>
</dbReference>
<dbReference type="Pfam" id="PF08547">
    <property type="entry name" value="CIA30"/>
    <property type="match status" value="1"/>
</dbReference>
<evidence type="ECO:0000259" key="1">
    <source>
        <dbReference type="Pfam" id="PF08547"/>
    </source>
</evidence>
<dbReference type="SUPFAM" id="SSF49785">
    <property type="entry name" value="Galactose-binding domain-like"/>
    <property type="match status" value="1"/>
</dbReference>
<name>V4UF37_CITCL</name>
<dbReference type="STRING" id="85681.V4UF37"/>
<dbReference type="eggNOG" id="KOG1203">
    <property type="taxonomic scope" value="Eukaryota"/>
</dbReference>
<feature type="domain" description="NAD(P)-binding" evidence="2">
    <location>
        <begin position="194"/>
        <end position="301"/>
    </location>
</feature>
<dbReference type="InParanoid" id="V4UF37"/>
<dbReference type="InterPro" id="IPR016040">
    <property type="entry name" value="NAD(P)-bd_dom"/>
</dbReference>
<gene>
    <name evidence="3" type="ORF">CICLE_v10018335mg</name>
</gene>
<dbReference type="FunCoup" id="V4UF37">
    <property type="interactions" value="764"/>
</dbReference>
<dbReference type="EMBL" id="KI536312">
    <property type="protein sequence ID" value="ESR62785.1"/>
    <property type="molecule type" value="Genomic_DNA"/>
</dbReference>
<dbReference type="InterPro" id="IPR008979">
    <property type="entry name" value="Galactose-bd-like_sf"/>
</dbReference>
<evidence type="ECO:0008006" key="5">
    <source>
        <dbReference type="Google" id="ProtNLM"/>
    </source>
</evidence>
<dbReference type="InterPro" id="IPR036291">
    <property type="entry name" value="NAD(P)-bd_dom_sf"/>
</dbReference>
<dbReference type="Pfam" id="PF13460">
    <property type="entry name" value="NAD_binding_10"/>
    <property type="match status" value="2"/>
</dbReference>
<feature type="non-terminal residue" evidence="3">
    <location>
        <position position="1"/>
    </location>
</feature>
<proteinExistence type="predicted"/>
<dbReference type="Gene3D" id="3.40.50.720">
    <property type="entry name" value="NAD(P)-binding Rossmann-like Domain"/>
    <property type="match status" value="2"/>
</dbReference>
<evidence type="ECO:0000313" key="3">
    <source>
        <dbReference type="EMBL" id="ESR62785.1"/>
    </source>
</evidence>
<sequence length="662" mass="73721">RIPRNTQPFDALRKNTTKNCIQIWIDVKMNIFNTVRYDIIERWRLFTVSRVCTCVDNIIFATKIQTNINTNKQTNKHWKVEVEAETFCNTDKNGELLFDLYQIIIGIAFSSLHRRLSASRGIISAEAWDFGRFLKTLYFFNGPLSPAKLNSVLHCLTWVVVWKFVEFLVEKLSGPSPKEPVKSMETSGVVLVAGATGGVGRRVVDILRNKGLPVRVLVRNEEKARKMLGPDVDLIVGDITKENTLTPEYFKGVRKVINAVSVIVGPKEGDTPDRAKYSQIKGDSPEMVEYLGMRNLINAVKGSVGLQNGKLLFGFEENSLKELPWGALDDVVMGGVSESTFQIDRTGGENGAPTGLFKGVVSTANNGGFTSIRTRNFAEPEDLSAYDGLELHLKGDGRRYKFIVRTSSDWDTVGYTASFDTVEGQWQSIRLPFSSLRPIFRARTVLDAPPFDPSNIVSLQSLHVAKLIQLMFSKFEYDGKLNPTFVEGAFQLPVSSIQSYIKDPVTPRFVHVSSAGVTRPERPGLDLSKQPPAVRLNKELGFILTFKLKGEDLIRESGIPYTIVRPCALTEEPAGADLIFDQGDNITGKISREEVARVCVAALESPFALDKTFEVKSTIPFSESFTVDPENPPQEKDYNIYFKGLKDGITGKESLEQSPVPV</sequence>
<dbReference type="SUPFAM" id="SSF51735">
    <property type="entry name" value="NAD(P)-binding Rossmann-fold domains"/>
    <property type="match status" value="1"/>
</dbReference>
<dbReference type="Gene3D" id="2.60.120.430">
    <property type="entry name" value="Galactose-binding lectin"/>
    <property type="match status" value="1"/>
</dbReference>
<keyword evidence="4" id="KW-1185">Reference proteome</keyword>
<dbReference type="PANTHER" id="PTHR15020:SF50">
    <property type="entry name" value="UPF0659 PROTEIN YMR090W"/>
    <property type="match status" value="1"/>
</dbReference>
<dbReference type="InterPro" id="IPR013857">
    <property type="entry name" value="NADH-UbQ_OxRdtase-assoc_prot30"/>
</dbReference>
<dbReference type="Proteomes" id="UP000030687">
    <property type="component" value="Unassembled WGS sequence"/>
</dbReference>
<evidence type="ECO:0000313" key="4">
    <source>
        <dbReference type="Proteomes" id="UP000030687"/>
    </source>
</evidence>
<dbReference type="AlphaFoldDB" id="V4UF37"/>
<reference evidence="3 4" key="1">
    <citation type="submission" date="2013-10" db="EMBL/GenBank/DDBJ databases">
        <authorList>
            <consortium name="International Citrus Genome Consortium"/>
            <person name="Jenkins J."/>
            <person name="Schmutz J."/>
            <person name="Prochnik S."/>
            <person name="Rokhsar D."/>
            <person name="Gmitter F."/>
            <person name="Ollitrault P."/>
            <person name="Machado M."/>
            <person name="Talon M."/>
            <person name="Wincker P."/>
            <person name="Jaillon O."/>
            <person name="Morgante M."/>
        </authorList>
    </citation>
    <scope>NUCLEOTIDE SEQUENCE</scope>
    <source>
        <strain evidence="4">cv. Clemenules</strain>
    </source>
</reference>
<feature type="domain" description="NAD(P)-binding" evidence="2">
    <location>
        <begin position="507"/>
        <end position="606"/>
    </location>
</feature>